<evidence type="ECO:0000313" key="3">
    <source>
        <dbReference type="Proteomes" id="UP000518266"/>
    </source>
</evidence>
<comment type="caution">
    <text evidence="2">The sequence shown here is derived from an EMBL/GenBank/DDBJ whole genome shotgun (WGS) entry which is preliminary data.</text>
</comment>
<feature type="compositionally biased region" description="Basic and acidic residues" evidence="1">
    <location>
        <begin position="97"/>
        <end position="108"/>
    </location>
</feature>
<feature type="region of interest" description="Disordered" evidence="1">
    <location>
        <begin position="97"/>
        <end position="135"/>
    </location>
</feature>
<name>A0A7J5XB43_DISMA</name>
<dbReference type="Proteomes" id="UP000518266">
    <property type="component" value="Unassembled WGS sequence"/>
</dbReference>
<proteinExistence type="predicted"/>
<feature type="compositionally biased region" description="Basic and acidic residues" evidence="1">
    <location>
        <begin position="115"/>
        <end position="135"/>
    </location>
</feature>
<reference evidence="2 3" key="1">
    <citation type="submission" date="2020-03" db="EMBL/GenBank/DDBJ databases">
        <title>Dissostichus mawsoni Genome sequencing and assembly.</title>
        <authorList>
            <person name="Park H."/>
        </authorList>
    </citation>
    <scope>NUCLEOTIDE SEQUENCE [LARGE SCALE GENOMIC DNA]</scope>
    <source>
        <strain evidence="2">DM0001</strain>
        <tissue evidence="2">Muscle</tissue>
    </source>
</reference>
<dbReference type="EMBL" id="JAAKFY010000026">
    <property type="protein sequence ID" value="KAF3834222.1"/>
    <property type="molecule type" value="Genomic_DNA"/>
</dbReference>
<evidence type="ECO:0000313" key="2">
    <source>
        <dbReference type="EMBL" id="KAF3834222.1"/>
    </source>
</evidence>
<keyword evidence="3" id="KW-1185">Reference proteome</keyword>
<gene>
    <name evidence="2" type="ORF">F7725_025426</name>
</gene>
<protein>
    <submittedName>
        <fullName evidence="2">Uncharacterized protein</fullName>
    </submittedName>
</protein>
<organism evidence="2 3">
    <name type="scientific">Dissostichus mawsoni</name>
    <name type="common">Antarctic cod</name>
    <dbReference type="NCBI Taxonomy" id="36200"/>
    <lineage>
        <taxon>Eukaryota</taxon>
        <taxon>Metazoa</taxon>
        <taxon>Chordata</taxon>
        <taxon>Craniata</taxon>
        <taxon>Vertebrata</taxon>
        <taxon>Euteleostomi</taxon>
        <taxon>Actinopterygii</taxon>
        <taxon>Neopterygii</taxon>
        <taxon>Teleostei</taxon>
        <taxon>Neoteleostei</taxon>
        <taxon>Acanthomorphata</taxon>
        <taxon>Eupercaria</taxon>
        <taxon>Perciformes</taxon>
        <taxon>Notothenioidei</taxon>
        <taxon>Nototheniidae</taxon>
        <taxon>Dissostichus</taxon>
    </lineage>
</organism>
<evidence type="ECO:0000256" key="1">
    <source>
        <dbReference type="SAM" id="MobiDB-lite"/>
    </source>
</evidence>
<accession>A0A7J5XB43</accession>
<sequence length="197" mass="22768">MGRRRRRRRRRGNGSSRLAVRTYKEKERKEGMENGRKWQRFGAASGWLLSGRKTKETPPTRSNRHLGIFEDMYAEGRGSQCIIRLVISATGRLVERGGKEGRREGGKEKGKKNEKKACRDEEEREKRETRKREELPINTFNQSGVTDLMPCWNTELRLVLQMMTSAHCTTTILTKKAVWQWVSGLALHDVTLCCFIG</sequence>
<dbReference type="AlphaFoldDB" id="A0A7J5XB43"/>